<dbReference type="OrthoDB" id="9779074at2"/>
<proteinExistence type="predicted"/>
<dbReference type="EMBL" id="LRXL01000026">
    <property type="protein sequence ID" value="OAB80517.1"/>
    <property type="molecule type" value="Genomic_DNA"/>
</dbReference>
<evidence type="ECO:0000259" key="5">
    <source>
        <dbReference type="PROSITE" id="PS01124"/>
    </source>
</evidence>
<feature type="transmembrane region" description="Helical" evidence="4">
    <location>
        <begin position="66"/>
        <end position="89"/>
    </location>
</feature>
<feature type="transmembrane region" description="Helical" evidence="4">
    <location>
        <begin position="181"/>
        <end position="201"/>
    </location>
</feature>
<feature type="domain" description="HTH araC/xylS-type" evidence="5">
    <location>
        <begin position="269"/>
        <end position="370"/>
    </location>
</feature>
<evidence type="ECO:0000256" key="1">
    <source>
        <dbReference type="ARBA" id="ARBA00023015"/>
    </source>
</evidence>
<keyword evidence="7" id="KW-1185">Reference proteome</keyword>
<dbReference type="InterPro" id="IPR018062">
    <property type="entry name" value="HTH_AraC-typ_CS"/>
</dbReference>
<dbReference type="Proteomes" id="UP000077013">
    <property type="component" value="Unassembled WGS sequence"/>
</dbReference>
<dbReference type="GO" id="GO:0003700">
    <property type="term" value="F:DNA-binding transcription factor activity"/>
    <property type="evidence" value="ECO:0007669"/>
    <property type="project" value="InterPro"/>
</dbReference>
<evidence type="ECO:0000256" key="3">
    <source>
        <dbReference type="ARBA" id="ARBA00023163"/>
    </source>
</evidence>
<dbReference type="GO" id="GO:0043565">
    <property type="term" value="F:sequence-specific DNA binding"/>
    <property type="evidence" value="ECO:0007669"/>
    <property type="project" value="InterPro"/>
</dbReference>
<feature type="transmembrane region" description="Helical" evidence="4">
    <location>
        <begin position="141"/>
        <end position="160"/>
    </location>
</feature>
<dbReference type="SUPFAM" id="SSF46689">
    <property type="entry name" value="Homeodomain-like"/>
    <property type="match status" value="1"/>
</dbReference>
<reference evidence="6 7" key="1">
    <citation type="submission" date="2016-02" db="EMBL/GenBank/DDBJ databases">
        <title>Ulvibacter sp. LPB0005, isolated from Thais luteostoma.</title>
        <authorList>
            <person name="Shin S.-K."/>
            <person name="Yi H."/>
        </authorList>
    </citation>
    <scope>NUCLEOTIDE SEQUENCE [LARGE SCALE GENOMIC DNA]</scope>
    <source>
        <strain evidence="6 7">LPB0005</strain>
    </source>
</reference>
<dbReference type="PANTHER" id="PTHR43280">
    <property type="entry name" value="ARAC-FAMILY TRANSCRIPTIONAL REGULATOR"/>
    <property type="match status" value="1"/>
</dbReference>
<keyword evidence="2" id="KW-0238">DNA-binding</keyword>
<keyword evidence="1" id="KW-0805">Transcription regulation</keyword>
<comment type="caution">
    <text evidence="6">The sequence shown here is derived from an EMBL/GenBank/DDBJ whole genome shotgun (WGS) entry which is preliminary data.</text>
</comment>
<feature type="transmembrane region" description="Helical" evidence="4">
    <location>
        <begin position="37"/>
        <end position="54"/>
    </location>
</feature>
<accession>A0A167JBI3</accession>
<dbReference type="PANTHER" id="PTHR43280:SF2">
    <property type="entry name" value="HTH-TYPE TRANSCRIPTIONAL REGULATOR EXSA"/>
    <property type="match status" value="1"/>
</dbReference>
<evidence type="ECO:0000256" key="4">
    <source>
        <dbReference type="SAM" id="Phobius"/>
    </source>
</evidence>
<evidence type="ECO:0000313" key="7">
    <source>
        <dbReference type="Proteomes" id="UP000077013"/>
    </source>
</evidence>
<dbReference type="InterPro" id="IPR018060">
    <property type="entry name" value="HTH_AraC"/>
</dbReference>
<protein>
    <recommendedName>
        <fullName evidence="5">HTH araC/xylS-type domain-containing protein</fullName>
    </recommendedName>
</protein>
<dbReference type="RefSeq" id="WP_068591162.1">
    <property type="nucleotide sequence ID" value="NZ_LRXL01000026.1"/>
</dbReference>
<name>A0A167JBI3_9FLAO</name>
<gene>
    <name evidence="6" type="ORF">ULVI_07225</name>
</gene>
<dbReference type="InterPro" id="IPR009057">
    <property type="entry name" value="Homeodomain-like_sf"/>
</dbReference>
<sequence length="373" mass="43359">MEINIFYSFVVAAILQGLWLGFMLLNTTKKSTKASKFLGYLVLVVTITQLLYFLEEIEIITWHQFNILYFPFEFLEAPFLYFFVAYYLYPAKKFHPFEKALFLPFLLYLLNTLTYKLISLYTGKNWSNHPVLNVLADLCDYYGDLLNIPLFLIVLVISLYRISNFKRNIGDNESKNVRAELFWLTLLFTFILATLIPWFYYAYQYLLDDSASYLPLDIVVSLSIYLLGYIGMHKLNVLNQRERLRAYTNATISISTEESSKNGYISTIERIAVFEKRFLDPAFSSESLAKELQISKSHLSRIFNKEMNVSFTDYINSLRVAEAKRYLQNPEFSNYTLVAIGLEAGFNSKTTFNTTFKKITGQTPSQFKKSASN</sequence>
<dbReference type="Gene3D" id="1.10.10.60">
    <property type="entry name" value="Homeodomain-like"/>
    <property type="match status" value="2"/>
</dbReference>
<keyword evidence="4" id="KW-0472">Membrane</keyword>
<feature type="transmembrane region" description="Helical" evidence="4">
    <location>
        <begin position="213"/>
        <end position="232"/>
    </location>
</feature>
<feature type="transmembrane region" description="Helical" evidence="4">
    <location>
        <begin position="101"/>
        <end position="121"/>
    </location>
</feature>
<feature type="transmembrane region" description="Helical" evidence="4">
    <location>
        <begin position="6"/>
        <end position="25"/>
    </location>
</feature>
<evidence type="ECO:0000313" key="6">
    <source>
        <dbReference type="EMBL" id="OAB80517.1"/>
    </source>
</evidence>
<dbReference type="PROSITE" id="PS00041">
    <property type="entry name" value="HTH_ARAC_FAMILY_1"/>
    <property type="match status" value="1"/>
</dbReference>
<keyword evidence="4" id="KW-0812">Transmembrane</keyword>
<dbReference type="PROSITE" id="PS01124">
    <property type="entry name" value="HTH_ARAC_FAMILY_2"/>
    <property type="match status" value="1"/>
</dbReference>
<organism evidence="6 7">
    <name type="scientific">Cochleicola gelatinilyticus</name>
    <dbReference type="NCBI Taxonomy" id="1763537"/>
    <lineage>
        <taxon>Bacteria</taxon>
        <taxon>Pseudomonadati</taxon>
        <taxon>Bacteroidota</taxon>
        <taxon>Flavobacteriia</taxon>
        <taxon>Flavobacteriales</taxon>
        <taxon>Flavobacteriaceae</taxon>
        <taxon>Cochleicola</taxon>
    </lineage>
</organism>
<keyword evidence="4" id="KW-1133">Transmembrane helix</keyword>
<dbReference type="SMART" id="SM00342">
    <property type="entry name" value="HTH_ARAC"/>
    <property type="match status" value="1"/>
</dbReference>
<keyword evidence="3" id="KW-0804">Transcription</keyword>
<evidence type="ECO:0000256" key="2">
    <source>
        <dbReference type="ARBA" id="ARBA00023125"/>
    </source>
</evidence>
<dbReference type="Pfam" id="PF12833">
    <property type="entry name" value="HTH_18"/>
    <property type="match status" value="1"/>
</dbReference>
<dbReference type="AlphaFoldDB" id="A0A167JBI3"/>
<dbReference type="STRING" id="1763537.ULVI_07225"/>